<comment type="cofactor">
    <cofactor evidence="1">
        <name>[4Fe-4S] cluster</name>
        <dbReference type="ChEBI" id="CHEBI:49883"/>
    </cofactor>
</comment>
<evidence type="ECO:0000256" key="1">
    <source>
        <dbReference type="ARBA" id="ARBA00001966"/>
    </source>
</evidence>
<comment type="caution">
    <text evidence="8">The sequence shown here is derived from an EMBL/GenBank/DDBJ whole genome shotgun (WGS) entry which is preliminary data.</text>
</comment>
<evidence type="ECO:0000256" key="3">
    <source>
        <dbReference type="ARBA" id="ARBA00022691"/>
    </source>
</evidence>
<reference evidence="8" key="1">
    <citation type="journal article" date="2021" name="PeerJ">
        <title>Extensive microbial diversity within the chicken gut microbiome revealed by metagenomics and culture.</title>
        <authorList>
            <person name="Gilroy R."/>
            <person name="Ravi A."/>
            <person name="Getino M."/>
            <person name="Pursley I."/>
            <person name="Horton D.L."/>
            <person name="Alikhan N.F."/>
            <person name="Baker D."/>
            <person name="Gharbi K."/>
            <person name="Hall N."/>
            <person name="Watson M."/>
            <person name="Adriaenssens E.M."/>
            <person name="Foster-Nyarko E."/>
            <person name="Jarju S."/>
            <person name="Secka A."/>
            <person name="Antonio M."/>
            <person name="Oren A."/>
            <person name="Chaudhuri R.R."/>
            <person name="La Ragione R."/>
            <person name="Hildebrand F."/>
            <person name="Pallen M.J."/>
        </authorList>
    </citation>
    <scope>NUCLEOTIDE SEQUENCE</scope>
    <source>
        <strain evidence="8">ChiSjej3B21-8574</strain>
    </source>
</reference>
<dbReference type="SFLD" id="SFLDF00299">
    <property type="entry name" value="anaerobic_ribonucleoside-triph"/>
    <property type="match status" value="1"/>
</dbReference>
<keyword evidence="3" id="KW-0949">S-adenosyl-L-methionine</keyword>
<comment type="function">
    <text evidence="7">Activation of anaerobic ribonucleoside-triphosphate reductase under anaerobic conditions by generation of an organic free radical, using S-adenosylmethionine and reduced flavodoxin as cosubstrates to produce 5'-deoxy-adenosine.</text>
</comment>
<evidence type="ECO:0000313" key="8">
    <source>
        <dbReference type="EMBL" id="HJC49687.1"/>
    </source>
</evidence>
<evidence type="ECO:0000256" key="7">
    <source>
        <dbReference type="PIRNR" id="PIRNR000368"/>
    </source>
</evidence>
<dbReference type="SFLD" id="SFLDG01066">
    <property type="entry name" value="organic_radical-activating_enz"/>
    <property type="match status" value="1"/>
</dbReference>
<proteinExistence type="inferred from homology"/>
<protein>
    <recommendedName>
        <fullName evidence="7">Anaerobic ribonucleoside-triphosphate reductase-activating protein</fullName>
        <ecNumber evidence="7">1.97.1.-</ecNumber>
    </recommendedName>
</protein>
<dbReference type="EC" id="1.97.1.-" evidence="7"/>
<dbReference type="InterPro" id="IPR034457">
    <property type="entry name" value="Organic_radical-activating"/>
</dbReference>
<organism evidence="8 9">
    <name type="scientific">Candidatus Anaerostipes avistercoris</name>
    <dbReference type="NCBI Taxonomy" id="2838462"/>
    <lineage>
        <taxon>Bacteria</taxon>
        <taxon>Bacillati</taxon>
        <taxon>Bacillota</taxon>
        <taxon>Clostridia</taxon>
        <taxon>Lachnospirales</taxon>
        <taxon>Lachnospiraceae</taxon>
        <taxon>Anaerostipes</taxon>
    </lineage>
</organism>
<dbReference type="AlphaFoldDB" id="A0A9D2PGU9"/>
<keyword evidence="5" id="KW-0408">Iron</keyword>
<name>A0A9D2PGU9_9FIRM</name>
<evidence type="ECO:0000256" key="4">
    <source>
        <dbReference type="ARBA" id="ARBA00022723"/>
    </source>
</evidence>
<dbReference type="SFLD" id="SFLDG01063">
    <property type="entry name" value="activating_enzymes__group_1"/>
    <property type="match status" value="1"/>
</dbReference>
<dbReference type="InterPro" id="IPR058240">
    <property type="entry name" value="rSAM_sf"/>
</dbReference>
<dbReference type="GO" id="GO:0043365">
    <property type="term" value="F:[formate-C-acetyltransferase]-activating enzyme activity"/>
    <property type="evidence" value="ECO:0007669"/>
    <property type="project" value="InterPro"/>
</dbReference>
<comment type="similarity">
    <text evidence="7">Belongs to the organic radical-activating enzymes family.</text>
</comment>
<evidence type="ECO:0000256" key="5">
    <source>
        <dbReference type="ARBA" id="ARBA00023004"/>
    </source>
</evidence>
<dbReference type="Gene3D" id="3.20.20.70">
    <property type="entry name" value="Aldolase class I"/>
    <property type="match status" value="1"/>
</dbReference>
<dbReference type="GO" id="GO:0051539">
    <property type="term" value="F:4 iron, 4 sulfur cluster binding"/>
    <property type="evidence" value="ECO:0007669"/>
    <property type="project" value="UniProtKB-KW"/>
</dbReference>
<evidence type="ECO:0000256" key="6">
    <source>
        <dbReference type="ARBA" id="ARBA00023014"/>
    </source>
</evidence>
<dbReference type="SFLD" id="SFLDS00029">
    <property type="entry name" value="Radical_SAM"/>
    <property type="match status" value="1"/>
</dbReference>
<dbReference type="GO" id="GO:0004748">
    <property type="term" value="F:ribonucleoside-diphosphate reductase activity, thioredoxin disulfide as acceptor"/>
    <property type="evidence" value="ECO:0007669"/>
    <property type="project" value="TreeGrafter"/>
</dbReference>
<keyword evidence="7" id="KW-0560">Oxidoreductase</keyword>
<reference evidence="8" key="2">
    <citation type="submission" date="2021-04" db="EMBL/GenBank/DDBJ databases">
        <authorList>
            <person name="Gilroy R."/>
        </authorList>
    </citation>
    <scope>NUCLEOTIDE SEQUENCE</scope>
    <source>
        <strain evidence="8">ChiSjej3B21-8574</strain>
    </source>
</reference>
<dbReference type="InterPro" id="IPR013785">
    <property type="entry name" value="Aldolase_TIM"/>
</dbReference>
<dbReference type="Pfam" id="PF13353">
    <property type="entry name" value="Fer4_12"/>
    <property type="match status" value="1"/>
</dbReference>
<gene>
    <name evidence="8" type="ORF">H9754_03755</name>
</gene>
<dbReference type="GO" id="GO:0046872">
    <property type="term" value="F:metal ion binding"/>
    <property type="evidence" value="ECO:0007669"/>
    <property type="project" value="UniProtKB-KW"/>
</dbReference>
<dbReference type="PANTHER" id="PTHR30352:SF2">
    <property type="entry name" value="ANAEROBIC RIBONUCLEOSIDE-TRIPHOSPHATE REDUCTASE-ACTIVATING PROTEIN"/>
    <property type="match status" value="1"/>
</dbReference>
<keyword evidence="4" id="KW-0479">Metal-binding</keyword>
<keyword evidence="6" id="KW-0411">Iron-sulfur</keyword>
<accession>A0A9D2PGU9</accession>
<dbReference type="EMBL" id="DWWD01000019">
    <property type="protein sequence ID" value="HJC49687.1"/>
    <property type="molecule type" value="Genomic_DNA"/>
</dbReference>
<dbReference type="PIRSF" id="PIRSF000368">
    <property type="entry name" value="NrdG"/>
    <property type="match status" value="1"/>
</dbReference>
<sequence length="210" mass="24218">MRIHRILRETSAEGPGLRYCVWVQGCSHHCPGCFAQDTWDPEKGQWIEIEDMKEDLCRAIQSAAKKGKRMEGLTLLGGEPFDQAQEAVQLAEEAKKHGLSVLTFTGYRLEDLEKKGPEERELLKRTDLLIDGPFEEEKKSFDRPLAGSSNQRFQFLTDRYSREDIMSWKNSFEIRIEPDGRIRINGMGNTEILKKYEKGRKHNGSEISRD</sequence>
<dbReference type="SUPFAM" id="SSF102114">
    <property type="entry name" value="Radical SAM enzymes"/>
    <property type="match status" value="1"/>
</dbReference>
<dbReference type="InterPro" id="IPR007197">
    <property type="entry name" value="rSAM"/>
</dbReference>
<evidence type="ECO:0000313" key="9">
    <source>
        <dbReference type="Proteomes" id="UP000823904"/>
    </source>
</evidence>
<evidence type="ECO:0000256" key="2">
    <source>
        <dbReference type="ARBA" id="ARBA00022485"/>
    </source>
</evidence>
<keyword evidence="2" id="KW-0004">4Fe-4S</keyword>
<dbReference type="Proteomes" id="UP000823904">
    <property type="component" value="Unassembled WGS sequence"/>
</dbReference>
<dbReference type="InterPro" id="IPR012837">
    <property type="entry name" value="NrdG"/>
</dbReference>
<dbReference type="PANTHER" id="PTHR30352">
    <property type="entry name" value="PYRUVATE FORMATE-LYASE-ACTIVATING ENZYME"/>
    <property type="match status" value="1"/>
</dbReference>